<evidence type="ECO:0000313" key="2">
    <source>
        <dbReference type="Proteomes" id="UP000244940"/>
    </source>
</evidence>
<accession>A0A2U2CAT9</accession>
<gene>
    <name evidence="1" type="ORF">C4N9_09175</name>
</gene>
<dbReference type="Gene3D" id="3.90.226.10">
    <property type="entry name" value="2-enoyl-CoA Hydratase, Chain A, domain 1"/>
    <property type="match status" value="1"/>
</dbReference>
<dbReference type="SUPFAM" id="SSF52096">
    <property type="entry name" value="ClpP/crotonase"/>
    <property type="match status" value="1"/>
</dbReference>
<dbReference type="Proteomes" id="UP000244940">
    <property type="component" value="Unassembled WGS sequence"/>
</dbReference>
<organism evidence="1 2">
    <name type="scientific">Pararhodobacter marinus</name>
    <dbReference type="NCBI Taxonomy" id="2184063"/>
    <lineage>
        <taxon>Bacteria</taxon>
        <taxon>Pseudomonadati</taxon>
        <taxon>Pseudomonadota</taxon>
        <taxon>Alphaproteobacteria</taxon>
        <taxon>Rhodobacterales</taxon>
        <taxon>Paracoccaceae</taxon>
        <taxon>Pararhodobacter</taxon>
    </lineage>
</organism>
<reference evidence="1 2" key="1">
    <citation type="submission" date="2018-05" db="EMBL/GenBank/DDBJ databases">
        <title>Pararhodobacter marina sp. nov., isolated from deep-sea water of the Indian Ocean.</title>
        <authorList>
            <person name="Lai Q.Sr."/>
            <person name="Liu X."/>
            <person name="Shao Z."/>
        </authorList>
    </citation>
    <scope>NUCLEOTIDE SEQUENCE [LARGE SCALE GENOMIC DNA]</scope>
    <source>
        <strain evidence="1 2">CIC4N-9</strain>
    </source>
</reference>
<dbReference type="InterPro" id="IPR029045">
    <property type="entry name" value="ClpP/crotonase-like_dom_sf"/>
</dbReference>
<name>A0A2U2CAT9_9RHOB</name>
<sequence length="401" mass="43557">MSMIRDLEQIVTTVLPGDPSFRLIRREVLRRHIDQARQSAFATSKDEFLLSLMRLLALPGNGHTRLIPNNAISVLPLRFATIGTTVRLLDAAPGFADAVGGDLISINGVPVDEIEAAAEPFLAGTHQRKRVIGPILFAWPGAVKHLGVYSGSGAFEYRIRSETGQIHDLLLDPASVVPGSTLYPRGEHGKADGSWIPNSFLKIKDFDRAGLLLVLPSFFDPSKTALPDAISEAAALVRSRPDTPLLIDIRGNTGGNFLQAMPLIEAISEGAEGRRVGLFMDKFTFSAAIVFTAILQHRLGDRLVLFGEEMGDGLTFFAEGGTIELSSSGAAVRYSTAFHDWAGGLTDETTPVEIGERIVPAGRLELNRFWAAQSDDDEALYRFCQVVLDSFNTRPNGGFVR</sequence>
<dbReference type="EMBL" id="QEYD01000005">
    <property type="protein sequence ID" value="PWE28980.1"/>
    <property type="molecule type" value="Genomic_DNA"/>
</dbReference>
<dbReference type="AlphaFoldDB" id="A0A2U2CAT9"/>
<comment type="caution">
    <text evidence="1">The sequence shown here is derived from an EMBL/GenBank/DDBJ whole genome shotgun (WGS) entry which is preliminary data.</text>
</comment>
<keyword evidence="2" id="KW-1185">Reference proteome</keyword>
<evidence type="ECO:0000313" key="1">
    <source>
        <dbReference type="EMBL" id="PWE28980.1"/>
    </source>
</evidence>
<dbReference type="OrthoDB" id="5480566at2"/>
<proteinExistence type="predicted"/>
<protein>
    <submittedName>
        <fullName evidence="1">Peptidase S41</fullName>
    </submittedName>
</protein>